<protein>
    <submittedName>
        <fullName evidence="1">Uncharacterized protein</fullName>
    </submittedName>
</protein>
<proteinExistence type="predicted"/>
<evidence type="ECO:0000313" key="1">
    <source>
        <dbReference type="EMBL" id="KAL0573259.1"/>
    </source>
</evidence>
<reference evidence="1 2" key="1">
    <citation type="submission" date="2024-02" db="EMBL/GenBank/DDBJ databases">
        <title>A draft genome for the cacao thread blight pathogen Marasmius crinis-equi.</title>
        <authorList>
            <person name="Cohen S.P."/>
            <person name="Baruah I.K."/>
            <person name="Amoako-Attah I."/>
            <person name="Bukari Y."/>
            <person name="Meinhardt L.W."/>
            <person name="Bailey B.A."/>
        </authorList>
    </citation>
    <scope>NUCLEOTIDE SEQUENCE [LARGE SCALE GENOMIC DNA]</scope>
    <source>
        <strain evidence="1 2">GH-76</strain>
    </source>
</reference>
<evidence type="ECO:0000313" key="2">
    <source>
        <dbReference type="Proteomes" id="UP001465976"/>
    </source>
</evidence>
<comment type="caution">
    <text evidence="1">The sequence shown here is derived from an EMBL/GenBank/DDBJ whole genome shotgun (WGS) entry which is preliminary data.</text>
</comment>
<dbReference type="SUPFAM" id="SSF53474">
    <property type="entry name" value="alpha/beta-Hydrolases"/>
    <property type="match status" value="1"/>
</dbReference>
<dbReference type="Gene3D" id="3.40.50.1820">
    <property type="entry name" value="alpha/beta hydrolase"/>
    <property type="match status" value="1"/>
</dbReference>
<name>A0ABR3FDR1_9AGAR</name>
<dbReference type="EMBL" id="JBAHYK010000524">
    <property type="protein sequence ID" value="KAL0573259.1"/>
    <property type="molecule type" value="Genomic_DNA"/>
</dbReference>
<accession>A0ABR3FDR1</accession>
<dbReference type="Proteomes" id="UP001465976">
    <property type="component" value="Unassembled WGS sequence"/>
</dbReference>
<feature type="non-terminal residue" evidence="1">
    <location>
        <position position="117"/>
    </location>
</feature>
<organism evidence="1 2">
    <name type="scientific">Marasmius crinis-equi</name>
    <dbReference type="NCBI Taxonomy" id="585013"/>
    <lineage>
        <taxon>Eukaryota</taxon>
        <taxon>Fungi</taxon>
        <taxon>Dikarya</taxon>
        <taxon>Basidiomycota</taxon>
        <taxon>Agaricomycotina</taxon>
        <taxon>Agaricomycetes</taxon>
        <taxon>Agaricomycetidae</taxon>
        <taxon>Agaricales</taxon>
        <taxon>Marasmiineae</taxon>
        <taxon>Marasmiaceae</taxon>
        <taxon>Marasmius</taxon>
    </lineage>
</organism>
<sequence length="117" mass="12698">MSIPTSIELSSSCLMRSLQLNTFNDLAFYFRYASSTSTDSCAKPNGKTLVLQINEASTDTQGYIARDDDRREIVVALRGTSTIQDDITDIAIILVSFISPDVNAPFGSLVHAGFLTA</sequence>
<keyword evidence="2" id="KW-1185">Reference proteome</keyword>
<gene>
    <name evidence="1" type="ORF">V5O48_008706</name>
</gene>
<dbReference type="InterPro" id="IPR029058">
    <property type="entry name" value="AB_hydrolase_fold"/>
</dbReference>